<dbReference type="GO" id="GO:0005634">
    <property type="term" value="C:nucleus"/>
    <property type="evidence" value="ECO:0007669"/>
    <property type="project" value="TreeGrafter"/>
</dbReference>
<dbReference type="GO" id="GO:0005524">
    <property type="term" value="F:ATP binding"/>
    <property type="evidence" value="ECO:0007669"/>
    <property type="project" value="UniProtKB-UniRule"/>
</dbReference>
<evidence type="ECO:0000313" key="5">
    <source>
        <dbReference type="Proteomes" id="UP001285441"/>
    </source>
</evidence>
<dbReference type="PANTHER" id="PTHR44167:SF24">
    <property type="entry name" value="SERINE_THREONINE-PROTEIN KINASE CHK2"/>
    <property type="match status" value="1"/>
</dbReference>
<sequence length="538" mass="60083">MPLNEAARLATAHYINKDWQYQLDPNTFGLWIDFSDPDRPAVTLGRADADIYLPEQRLGKFTAGISAHQATFELVPETGAVLLWDNSDVGSTEPYSPPTSSDYEVKFRPNSAKSVLVAKGINSHVGFGRDKWYKFEIRWVSVGLYDFPMRNGPYMMGPRKSQTKRYVEGDKVGGGAYGNVWWALDVVNGTLMAVKKFHNMSGKPLEFATREVANLFKINNDTSIQHVHILPIYGSAMSKQAAAGPWGEIFMPLKSGNLKNLVEKAEREGEDLDALAGTVLHQMLLALQCIALHNIVHRDIKPENILWEYDENNKYHFYLGDFGLSHNPELAKTVAGTEVFMAPEVFYRKKQTTNVDMWSLFATYVWVRDSQFRNNCSQYGAPYIHRWLVHISERPEYASTRMMASMDARKRPTAGMQLAILDGTVDYGGDMAVGGSDEVSEKLGGEFSGMNLEDVNPGMTYGSGSSDMPTSPEVPYYEPYADFYPLESPGGPSKGYEPPPAGESNAPRDHRVRYADLVTACYDVLTVVLLVGRLGCWI</sequence>
<reference evidence="4" key="1">
    <citation type="journal article" date="2023" name="Mol. Phylogenet. Evol.">
        <title>Genome-scale phylogeny and comparative genomics of the fungal order Sordariales.</title>
        <authorList>
            <person name="Hensen N."/>
            <person name="Bonometti L."/>
            <person name="Westerberg I."/>
            <person name="Brannstrom I.O."/>
            <person name="Guillou S."/>
            <person name="Cros-Aarteil S."/>
            <person name="Calhoun S."/>
            <person name="Haridas S."/>
            <person name="Kuo A."/>
            <person name="Mondo S."/>
            <person name="Pangilinan J."/>
            <person name="Riley R."/>
            <person name="LaButti K."/>
            <person name="Andreopoulos B."/>
            <person name="Lipzen A."/>
            <person name="Chen C."/>
            <person name="Yan M."/>
            <person name="Daum C."/>
            <person name="Ng V."/>
            <person name="Clum A."/>
            <person name="Steindorff A."/>
            <person name="Ohm R.A."/>
            <person name="Martin F."/>
            <person name="Silar P."/>
            <person name="Natvig D.O."/>
            <person name="Lalanne C."/>
            <person name="Gautier V."/>
            <person name="Ament-Velasquez S.L."/>
            <person name="Kruys A."/>
            <person name="Hutchinson M.I."/>
            <person name="Powell A.J."/>
            <person name="Barry K."/>
            <person name="Miller A.N."/>
            <person name="Grigoriev I.V."/>
            <person name="Debuchy R."/>
            <person name="Gladieux P."/>
            <person name="Hiltunen Thoren M."/>
            <person name="Johannesson H."/>
        </authorList>
    </citation>
    <scope>NUCLEOTIDE SEQUENCE</scope>
    <source>
        <strain evidence="4">CBS 232.78</strain>
    </source>
</reference>
<dbReference type="GO" id="GO:0044773">
    <property type="term" value="P:mitotic DNA damage checkpoint signaling"/>
    <property type="evidence" value="ECO:0007669"/>
    <property type="project" value="TreeGrafter"/>
</dbReference>
<comment type="caution">
    <text evidence="4">The sequence shown here is derived from an EMBL/GenBank/DDBJ whole genome shotgun (WGS) entry which is preliminary data.</text>
</comment>
<reference evidence="4" key="2">
    <citation type="submission" date="2023-06" db="EMBL/GenBank/DDBJ databases">
        <authorList>
            <consortium name="Lawrence Berkeley National Laboratory"/>
            <person name="Haridas S."/>
            <person name="Hensen N."/>
            <person name="Bonometti L."/>
            <person name="Westerberg I."/>
            <person name="Brannstrom I.O."/>
            <person name="Guillou S."/>
            <person name="Cros-Aarteil S."/>
            <person name="Calhoun S."/>
            <person name="Kuo A."/>
            <person name="Mondo S."/>
            <person name="Pangilinan J."/>
            <person name="Riley R."/>
            <person name="LaButti K."/>
            <person name="Andreopoulos B."/>
            <person name="Lipzen A."/>
            <person name="Chen C."/>
            <person name="Yanf M."/>
            <person name="Daum C."/>
            <person name="Ng V."/>
            <person name="Clum A."/>
            <person name="Steindorff A."/>
            <person name="Ohm R."/>
            <person name="Martin F."/>
            <person name="Silar P."/>
            <person name="Natvig D."/>
            <person name="Lalanne C."/>
            <person name="Gautier V."/>
            <person name="Ament-velasquez S.L."/>
            <person name="Kruys A."/>
            <person name="Hutchinson M.I."/>
            <person name="Powell A.J."/>
            <person name="Barry K."/>
            <person name="Miller A.N."/>
            <person name="Grigoriev I.V."/>
            <person name="Debuchy R."/>
            <person name="Gladieux P."/>
            <person name="Thoren M.H."/>
            <person name="Johannesson H."/>
        </authorList>
    </citation>
    <scope>NUCLEOTIDE SEQUENCE</scope>
    <source>
        <strain evidence="4">CBS 232.78</strain>
    </source>
</reference>
<dbReference type="PANTHER" id="PTHR44167">
    <property type="entry name" value="OVARIAN-SPECIFIC SERINE/THREONINE-PROTEIN KINASE LOK-RELATED"/>
    <property type="match status" value="1"/>
</dbReference>
<gene>
    <name evidence="4" type="ORF">B0H63DRAFT_392207</name>
</gene>
<feature type="region of interest" description="Disordered" evidence="2">
    <location>
        <begin position="488"/>
        <end position="507"/>
    </location>
</feature>
<dbReference type="SMART" id="SM00220">
    <property type="entry name" value="S_TKc"/>
    <property type="match status" value="1"/>
</dbReference>
<dbReference type="PROSITE" id="PS50011">
    <property type="entry name" value="PROTEIN_KINASE_DOM"/>
    <property type="match status" value="1"/>
</dbReference>
<keyword evidence="4" id="KW-0418">Kinase</keyword>
<dbReference type="Pfam" id="PF00069">
    <property type="entry name" value="Pkinase"/>
    <property type="match status" value="1"/>
</dbReference>
<dbReference type="InterPro" id="IPR011009">
    <property type="entry name" value="Kinase-like_dom_sf"/>
</dbReference>
<evidence type="ECO:0000259" key="3">
    <source>
        <dbReference type="PROSITE" id="PS50011"/>
    </source>
</evidence>
<dbReference type="PROSITE" id="PS00107">
    <property type="entry name" value="PROTEIN_KINASE_ATP"/>
    <property type="match status" value="1"/>
</dbReference>
<dbReference type="Gene3D" id="1.10.510.10">
    <property type="entry name" value="Transferase(Phosphotransferase) domain 1"/>
    <property type="match status" value="1"/>
</dbReference>
<evidence type="ECO:0000256" key="2">
    <source>
        <dbReference type="SAM" id="MobiDB-lite"/>
    </source>
</evidence>
<keyword evidence="4" id="KW-0808">Transferase</keyword>
<proteinExistence type="predicted"/>
<keyword evidence="1" id="KW-0067">ATP-binding</keyword>
<dbReference type="InterPro" id="IPR000719">
    <property type="entry name" value="Prot_kinase_dom"/>
</dbReference>
<dbReference type="AlphaFoldDB" id="A0AAE0NRP2"/>
<dbReference type="CDD" id="cd00180">
    <property type="entry name" value="PKc"/>
    <property type="match status" value="1"/>
</dbReference>
<feature type="binding site" evidence="1">
    <location>
        <position position="196"/>
    </location>
    <ligand>
        <name>ATP</name>
        <dbReference type="ChEBI" id="CHEBI:30616"/>
    </ligand>
</feature>
<dbReference type="EMBL" id="JAULSW010000003">
    <property type="protein sequence ID" value="KAK3386441.1"/>
    <property type="molecule type" value="Genomic_DNA"/>
</dbReference>
<keyword evidence="5" id="KW-1185">Reference proteome</keyword>
<organism evidence="4 5">
    <name type="scientific">Podospora didyma</name>
    <dbReference type="NCBI Taxonomy" id="330526"/>
    <lineage>
        <taxon>Eukaryota</taxon>
        <taxon>Fungi</taxon>
        <taxon>Dikarya</taxon>
        <taxon>Ascomycota</taxon>
        <taxon>Pezizomycotina</taxon>
        <taxon>Sordariomycetes</taxon>
        <taxon>Sordariomycetidae</taxon>
        <taxon>Sordariales</taxon>
        <taxon>Podosporaceae</taxon>
        <taxon>Podospora</taxon>
    </lineage>
</organism>
<evidence type="ECO:0000313" key="4">
    <source>
        <dbReference type="EMBL" id="KAK3386441.1"/>
    </source>
</evidence>
<name>A0AAE0NRP2_9PEZI</name>
<dbReference type="Proteomes" id="UP001285441">
    <property type="component" value="Unassembled WGS sequence"/>
</dbReference>
<accession>A0AAE0NRP2</accession>
<dbReference type="SUPFAM" id="SSF56112">
    <property type="entry name" value="Protein kinase-like (PK-like)"/>
    <property type="match status" value="1"/>
</dbReference>
<protein>
    <submittedName>
        <fullName evidence="4">Kinase-like domain-containing protein</fullName>
    </submittedName>
</protein>
<evidence type="ECO:0000256" key="1">
    <source>
        <dbReference type="PROSITE-ProRule" id="PRU10141"/>
    </source>
</evidence>
<dbReference type="InterPro" id="IPR017441">
    <property type="entry name" value="Protein_kinase_ATP_BS"/>
</dbReference>
<dbReference type="GO" id="GO:0004674">
    <property type="term" value="F:protein serine/threonine kinase activity"/>
    <property type="evidence" value="ECO:0007669"/>
    <property type="project" value="TreeGrafter"/>
</dbReference>
<feature type="domain" description="Protein kinase" evidence="3">
    <location>
        <begin position="166"/>
        <end position="425"/>
    </location>
</feature>
<keyword evidence="1" id="KW-0547">Nucleotide-binding</keyword>